<accession>A0ABU0MTY3</accession>
<evidence type="ECO:0000313" key="5">
    <source>
        <dbReference type="Proteomes" id="UP001244552"/>
    </source>
</evidence>
<organism evidence="4 5">
    <name type="scientific">Azospirillum picis</name>
    <dbReference type="NCBI Taxonomy" id="488438"/>
    <lineage>
        <taxon>Bacteria</taxon>
        <taxon>Pseudomonadati</taxon>
        <taxon>Pseudomonadota</taxon>
        <taxon>Alphaproteobacteria</taxon>
        <taxon>Rhodospirillales</taxon>
        <taxon>Azospirillaceae</taxon>
        <taxon>Azospirillum</taxon>
    </lineage>
</organism>
<protein>
    <submittedName>
        <fullName evidence="4">Adenylylsulfate kinase-like enzyme</fullName>
    </submittedName>
</protein>
<feature type="non-terminal residue" evidence="4">
    <location>
        <position position="1"/>
    </location>
</feature>
<evidence type="ECO:0000259" key="3">
    <source>
        <dbReference type="Pfam" id="PF01583"/>
    </source>
</evidence>
<dbReference type="Proteomes" id="UP001244552">
    <property type="component" value="Unassembled WGS sequence"/>
</dbReference>
<feature type="region of interest" description="Disordered" evidence="2">
    <location>
        <begin position="1"/>
        <end position="20"/>
    </location>
</feature>
<evidence type="ECO:0000313" key="4">
    <source>
        <dbReference type="EMBL" id="MDQ0536948.1"/>
    </source>
</evidence>
<dbReference type="Pfam" id="PF01583">
    <property type="entry name" value="APS_kinase"/>
    <property type="match status" value="1"/>
</dbReference>
<dbReference type="EMBL" id="JAUSVU010000035">
    <property type="protein sequence ID" value="MDQ0536948.1"/>
    <property type="molecule type" value="Genomic_DNA"/>
</dbReference>
<comment type="caution">
    <text evidence="4">The sequence shown here is derived from an EMBL/GenBank/DDBJ whole genome shotgun (WGS) entry which is preliminary data.</text>
</comment>
<evidence type="ECO:0000256" key="2">
    <source>
        <dbReference type="SAM" id="MobiDB-lite"/>
    </source>
</evidence>
<gene>
    <name evidence="4" type="ORF">QO018_005847</name>
</gene>
<dbReference type="Gene3D" id="3.40.50.300">
    <property type="entry name" value="P-loop containing nucleotide triphosphate hydrolases"/>
    <property type="match status" value="1"/>
</dbReference>
<dbReference type="InterPro" id="IPR027417">
    <property type="entry name" value="P-loop_NTPase"/>
</dbReference>
<proteinExistence type="predicted"/>
<evidence type="ECO:0000256" key="1">
    <source>
        <dbReference type="ARBA" id="ARBA00022679"/>
    </source>
</evidence>
<dbReference type="InterPro" id="IPR059117">
    <property type="entry name" value="APS_kinase_dom"/>
</dbReference>
<keyword evidence="5" id="KW-1185">Reference proteome</keyword>
<name>A0ABU0MTY3_9PROT</name>
<keyword evidence="1" id="KW-0808">Transferase</keyword>
<sequence>KARAGQLPNFTGIDSAYEPPEAPEITLKGAEQSPDEMIDLLLDSLRHRKII</sequence>
<reference evidence="4 5" key="1">
    <citation type="submission" date="2023-07" db="EMBL/GenBank/DDBJ databases">
        <title>Genomic Encyclopedia of Type Strains, Phase IV (KMG-IV): sequencing the most valuable type-strain genomes for metagenomic binning, comparative biology and taxonomic classification.</title>
        <authorList>
            <person name="Goeker M."/>
        </authorList>
    </citation>
    <scope>NUCLEOTIDE SEQUENCE [LARGE SCALE GENOMIC DNA]</scope>
    <source>
        <strain evidence="4 5">DSM 19922</strain>
    </source>
</reference>
<feature type="domain" description="APS kinase" evidence="3">
    <location>
        <begin position="1"/>
        <end position="27"/>
    </location>
</feature>